<dbReference type="AlphaFoldDB" id="A0A6C2UR08"/>
<name>A0A6C2UR08_9BACT</name>
<feature type="domain" description="Alginate export" evidence="2">
    <location>
        <begin position="103"/>
        <end position="272"/>
    </location>
</feature>
<proteinExistence type="predicted"/>
<keyword evidence="4" id="KW-1185">Reference proteome</keyword>
<reference evidence="3 4" key="1">
    <citation type="submission" date="2019-04" db="EMBL/GenBank/DDBJ databases">
        <authorList>
            <person name="Van Vliet M D."/>
        </authorList>
    </citation>
    <scope>NUCLEOTIDE SEQUENCE [LARGE SCALE GENOMIC DNA]</scope>
    <source>
        <strain evidence="3 4">F21</strain>
    </source>
</reference>
<evidence type="ECO:0000256" key="1">
    <source>
        <dbReference type="SAM" id="SignalP"/>
    </source>
</evidence>
<keyword evidence="1" id="KW-0732">Signal</keyword>
<evidence type="ECO:0000313" key="4">
    <source>
        <dbReference type="Proteomes" id="UP000346198"/>
    </source>
</evidence>
<dbReference type="InterPro" id="IPR025388">
    <property type="entry name" value="Alginate_export_dom"/>
</dbReference>
<dbReference type="Gene3D" id="2.40.160.10">
    <property type="entry name" value="Porin"/>
    <property type="match status" value="1"/>
</dbReference>
<feature type="signal peptide" evidence="1">
    <location>
        <begin position="1"/>
        <end position="17"/>
    </location>
</feature>
<feature type="chain" id="PRO_5025534138" description="Alginate export domain-containing protein" evidence="1">
    <location>
        <begin position="18"/>
        <end position="423"/>
    </location>
</feature>
<evidence type="ECO:0000313" key="3">
    <source>
        <dbReference type="EMBL" id="VGO22742.1"/>
    </source>
</evidence>
<dbReference type="RefSeq" id="WP_168433564.1">
    <property type="nucleotide sequence ID" value="NZ_CAAHFH010000002.1"/>
</dbReference>
<dbReference type="Pfam" id="PF13372">
    <property type="entry name" value="Alginate_exp"/>
    <property type="match status" value="1"/>
</dbReference>
<dbReference type="EMBL" id="CAAHFH010000002">
    <property type="protein sequence ID" value="VGO22742.1"/>
    <property type="molecule type" value="Genomic_DNA"/>
</dbReference>
<evidence type="ECO:0000259" key="2">
    <source>
        <dbReference type="Pfam" id="PF13372"/>
    </source>
</evidence>
<accession>A0A6C2UR08</accession>
<organism evidence="3 4">
    <name type="scientific">Pontiella sulfatireligans</name>
    <dbReference type="NCBI Taxonomy" id="2750658"/>
    <lineage>
        <taxon>Bacteria</taxon>
        <taxon>Pseudomonadati</taxon>
        <taxon>Kiritimatiellota</taxon>
        <taxon>Kiritimatiellia</taxon>
        <taxon>Kiritimatiellales</taxon>
        <taxon>Pontiellaceae</taxon>
        <taxon>Pontiella</taxon>
    </lineage>
</organism>
<protein>
    <recommendedName>
        <fullName evidence="2">Alginate export domain-containing protein</fullName>
    </recommendedName>
</protein>
<dbReference type="SUPFAM" id="SSF56935">
    <property type="entry name" value="Porins"/>
    <property type="match status" value="1"/>
</dbReference>
<sequence length="423" mass="46862">MKYLVTATLMIALGATAAEEPAAIQKVETPALSEPQTLPTLDSLWNKASEGSELKQALVNGTLKAELLLGYEYSDLDDNGRDAANAFLSRTRISYLTGDYRGFSAFVQAQYVGPLNDTFSPKNNKYDTVADPEEFRFHQAYLAYTGYDSHARIGAQEIILDNARFIGNVGWRLNAQSFNAGSIANESVENLKLYYAYADSINQINGETNDDRQYHMFNGEYRLTENNQVSAFAYLQRNDEDGSGPDQLDTFGARNWGQSDNLNYDFMVALQRHAFYGHAFGEAVLDRVNIGGGIEYISGGDDSNDRFQTLNGTAHKFNGWADQFLGTGGGLEAGLIDAYGQVSATVLEKLNLLGVYHYFHTAHKTDSGFDGDYGQEFDLQAKYSVCKNFDVLAKCAYYIKGDNHAGNTTADETVFWLRGTLKF</sequence>
<dbReference type="InterPro" id="IPR023614">
    <property type="entry name" value="Porin_dom_sf"/>
</dbReference>
<dbReference type="Proteomes" id="UP000346198">
    <property type="component" value="Unassembled WGS sequence"/>
</dbReference>
<gene>
    <name evidence="3" type="ORF">SCARR_04838</name>
</gene>